<evidence type="ECO:0000313" key="2">
    <source>
        <dbReference type="EMBL" id="KAJ3433269.1"/>
    </source>
</evidence>
<dbReference type="Proteomes" id="UP001146793">
    <property type="component" value="Unassembled WGS sequence"/>
</dbReference>
<dbReference type="EMBL" id="JANTQA010000047">
    <property type="protein sequence ID" value="KAJ3433269.1"/>
    <property type="molecule type" value="Genomic_DNA"/>
</dbReference>
<sequence length="177" mass="20829">MIQDSKKNLSIYDQYETTQSPLLLEKTKNNSEKNKPKKNLKKIAFIIFAILILSGVIFCIIYLKFEPRNYCFGYTNKDTNCDRYATNYKTFQFPKKEGWHEIGDSNYVDLKFSGSWKIKISDQKNTSDTRLLDLQKNECYIVYQTISSSKLCYSEMIARYDTCISLNNDEKNCKKDF</sequence>
<protein>
    <submittedName>
        <fullName evidence="2">Uncharacterized protein</fullName>
    </submittedName>
</protein>
<name>A0AAV7Z0U0_9EUKA</name>
<reference evidence="2" key="1">
    <citation type="submission" date="2022-08" db="EMBL/GenBank/DDBJ databases">
        <title>Novel sulphate-reducing endosymbionts in the free-living metamonad Anaeramoeba.</title>
        <authorList>
            <person name="Jerlstrom-Hultqvist J."/>
            <person name="Cepicka I."/>
            <person name="Gallot-Lavallee L."/>
            <person name="Salas-Leiva D."/>
            <person name="Curtis B.A."/>
            <person name="Zahonova K."/>
            <person name="Pipaliya S."/>
            <person name="Dacks J."/>
            <person name="Roger A.J."/>
        </authorList>
    </citation>
    <scope>NUCLEOTIDE SEQUENCE</scope>
    <source>
        <strain evidence="2">Busselton2</strain>
    </source>
</reference>
<organism evidence="2 3">
    <name type="scientific">Anaeramoeba flamelloides</name>
    <dbReference type="NCBI Taxonomy" id="1746091"/>
    <lineage>
        <taxon>Eukaryota</taxon>
        <taxon>Metamonada</taxon>
        <taxon>Anaeramoebidae</taxon>
        <taxon>Anaeramoeba</taxon>
    </lineage>
</organism>
<evidence type="ECO:0000313" key="3">
    <source>
        <dbReference type="Proteomes" id="UP001146793"/>
    </source>
</evidence>
<feature type="transmembrane region" description="Helical" evidence="1">
    <location>
        <begin position="43"/>
        <end position="63"/>
    </location>
</feature>
<comment type="caution">
    <text evidence="2">The sequence shown here is derived from an EMBL/GenBank/DDBJ whole genome shotgun (WGS) entry which is preliminary data.</text>
</comment>
<proteinExistence type="predicted"/>
<keyword evidence="1" id="KW-0812">Transmembrane</keyword>
<gene>
    <name evidence="2" type="ORF">M0812_22224</name>
</gene>
<dbReference type="AlphaFoldDB" id="A0AAV7Z0U0"/>
<keyword evidence="1" id="KW-1133">Transmembrane helix</keyword>
<accession>A0AAV7Z0U0</accession>
<evidence type="ECO:0000256" key="1">
    <source>
        <dbReference type="SAM" id="Phobius"/>
    </source>
</evidence>
<keyword evidence="1" id="KW-0472">Membrane</keyword>